<feature type="transmembrane region" description="Helical" evidence="7">
    <location>
        <begin position="258"/>
        <end position="279"/>
    </location>
</feature>
<evidence type="ECO:0000256" key="7">
    <source>
        <dbReference type="SAM" id="Phobius"/>
    </source>
</evidence>
<feature type="transmembrane region" description="Helical" evidence="7">
    <location>
        <begin position="168"/>
        <end position="189"/>
    </location>
</feature>
<dbReference type="Pfam" id="PF01554">
    <property type="entry name" value="MatE"/>
    <property type="match status" value="2"/>
</dbReference>
<evidence type="ECO:0000256" key="6">
    <source>
        <dbReference type="ARBA" id="ARBA00023136"/>
    </source>
</evidence>
<dbReference type="NCBIfam" id="TIGR00797">
    <property type="entry name" value="matE"/>
    <property type="match status" value="1"/>
</dbReference>
<organism evidence="8 9">
    <name type="scientific">Congzhengia minquanensis</name>
    <dbReference type="NCBI Taxonomy" id="2763657"/>
    <lineage>
        <taxon>Bacteria</taxon>
        <taxon>Bacillati</taxon>
        <taxon>Bacillota</taxon>
        <taxon>Clostridia</taxon>
        <taxon>Eubacteriales</taxon>
        <taxon>Oscillospiraceae</taxon>
        <taxon>Congzhengia</taxon>
    </lineage>
</organism>
<feature type="transmembrane region" description="Helical" evidence="7">
    <location>
        <begin position="317"/>
        <end position="338"/>
    </location>
</feature>
<keyword evidence="9" id="KW-1185">Reference proteome</keyword>
<feature type="transmembrane region" description="Helical" evidence="7">
    <location>
        <begin position="425"/>
        <end position="443"/>
    </location>
</feature>
<keyword evidence="4 7" id="KW-0812">Transmembrane</keyword>
<feature type="transmembrane region" description="Helical" evidence="7">
    <location>
        <begin position="60"/>
        <end position="83"/>
    </location>
</feature>
<accession>A0A926DNE8</accession>
<protein>
    <submittedName>
        <fullName evidence="8">MATE family efflux transporter</fullName>
    </submittedName>
</protein>
<feature type="transmembrane region" description="Helical" evidence="7">
    <location>
        <begin position="136"/>
        <end position="156"/>
    </location>
</feature>
<dbReference type="InterPro" id="IPR048279">
    <property type="entry name" value="MdtK-like"/>
</dbReference>
<feature type="transmembrane region" description="Helical" evidence="7">
    <location>
        <begin position="367"/>
        <end position="386"/>
    </location>
</feature>
<evidence type="ECO:0000313" key="9">
    <source>
        <dbReference type="Proteomes" id="UP000611762"/>
    </source>
</evidence>
<dbReference type="PANTHER" id="PTHR43549">
    <property type="entry name" value="MULTIDRUG RESISTANCE PROTEIN YPNP-RELATED"/>
    <property type="match status" value="1"/>
</dbReference>
<dbReference type="EMBL" id="JACRSU010000003">
    <property type="protein sequence ID" value="MBC8540897.1"/>
    <property type="molecule type" value="Genomic_DNA"/>
</dbReference>
<reference evidence="8" key="1">
    <citation type="submission" date="2020-08" db="EMBL/GenBank/DDBJ databases">
        <title>Genome public.</title>
        <authorList>
            <person name="Liu C."/>
            <person name="Sun Q."/>
        </authorList>
    </citation>
    <scope>NUCLEOTIDE SEQUENCE</scope>
    <source>
        <strain evidence="8">H8</strain>
    </source>
</reference>
<keyword evidence="6 7" id="KW-0472">Membrane</keyword>
<dbReference type="GO" id="GO:0015297">
    <property type="term" value="F:antiporter activity"/>
    <property type="evidence" value="ECO:0007669"/>
    <property type="project" value="InterPro"/>
</dbReference>
<dbReference type="RefSeq" id="WP_249312457.1">
    <property type="nucleotide sequence ID" value="NZ_JACRSU010000003.1"/>
</dbReference>
<comment type="caution">
    <text evidence="8">The sequence shown here is derived from an EMBL/GenBank/DDBJ whole genome shotgun (WGS) entry which is preliminary data.</text>
</comment>
<feature type="transmembrane region" description="Helical" evidence="7">
    <location>
        <begin position="195"/>
        <end position="215"/>
    </location>
</feature>
<evidence type="ECO:0000313" key="8">
    <source>
        <dbReference type="EMBL" id="MBC8540897.1"/>
    </source>
</evidence>
<proteinExistence type="predicted"/>
<comment type="subcellular location">
    <subcellularLocation>
        <location evidence="1">Cell membrane</location>
        <topology evidence="1">Multi-pass membrane protein</topology>
    </subcellularLocation>
</comment>
<evidence type="ECO:0000256" key="5">
    <source>
        <dbReference type="ARBA" id="ARBA00022989"/>
    </source>
</evidence>
<dbReference type="InterPro" id="IPR052031">
    <property type="entry name" value="Membrane_Transporter-Flippase"/>
</dbReference>
<dbReference type="PANTHER" id="PTHR43549:SF3">
    <property type="entry name" value="MULTIDRUG RESISTANCE PROTEIN YPNP-RELATED"/>
    <property type="match status" value="1"/>
</dbReference>
<feature type="transmembrane region" description="Helical" evidence="7">
    <location>
        <begin position="398"/>
        <end position="419"/>
    </location>
</feature>
<gene>
    <name evidence="8" type="ORF">H8698_07905</name>
</gene>
<dbReference type="AlphaFoldDB" id="A0A926DNE8"/>
<dbReference type="Proteomes" id="UP000611762">
    <property type="component" value="Unassembled WGS sequence"/>
</dbReference>
<evidence type="ECO:0000256" key="4">
    <source>
        <dbReference type="ARBA" id="ARBA00022692"/>
    </source>
</evidence>
<dbReference type="InterPro" id="IPR002528">
    <property type="entry name" value="MATE_fam"/>
</dbReference>
<keyword evidence="3" id="KW-1003">Cell membrane</keyword>
<feature type="transmembrane region" description="Helical" evidence="7">
    <location>
        <begin position="12"/>
        <end position="30"/>
    </location>
</feature>
<evidence type="ECO:0000256" key="2">
    <source>
        <dbReference type="ARBA" id="ARBA00022448"/>
    </source>
</evidence>
<evidence type="ECO:0000256" key="3">
    <source>
        <dbReference type="ARBA" id="ARBA00022475"/>
    </source>
</evidence>
<dbReference type="GO" id="GO:0005886">
    <property type="term" value="C:plasma membrane"/>
    <property type="evidence" value="ECO:0007669"/>
    <property type="project" value="UniProtKB-SubCell"/>
</dbReference>
<keyword evidence="2" id="KW-0813">Transport</keyword>
<name>A0A926DNE8_9FIRM</name>
<evidence type="ECO:0000256" key="1">
    <source>
        <dbReference type="ARBA" id="ARBA00004651"/>
    </source>
</evidence>
<feature type="transmembrane region" description="Helical" evidence="7">
    <location>
        <begin position="285"/>
        <end position="305"/>
    </location>
</feature>
<dbReference type="PIRSF" id="PIRSF006603">
    <property type="entry name" value="DinF"/>
    <property type="match status" value="1"/>
</dbReference>
<dbReference type="CDD" id="cd13138">
    <property type="entry name" value="MATE_yoeA_like"/>
    <property type="match status" value="1"/>
</dbReference>
<dbReference type="GO" id="GO:0042910">
    <property type="term" value="F:xenobiotic transmembrane transporter activity"/>
    <property type="evidence" value="ECO:0007669"/>
    <property type="project" value="InterPro"/>
</dbReference>
<feature type="transmembrane region" description="Helical" evidence="7">
    <location>
        <begin position="95"/>
        <end position="116"/>
    </location>
</feature>
<sequence>MAKFENNLSEGNVVKQLVLFSLPVLISNLIQSLYSTVDMLVVGQFAGEVAMSGVNIGGQVSFLITNMVFGLAVGATVLIGQYMGADDRNSMHETIATLFVSLTVAAVIITVAMLALQEPLLRLIQTPAESFSEARIYFFISMLGTIFIFGYNALSAVMRGLGDSRNPLIFVAIACGVNIVLDLLFVAVFHMGAAGAALATIMSQAISMILCILYLRKNNFIFDFSLDSFKGATKKQLKLILKIGIPTSIQNVATSASFLFLTALVNSIGVMASAAVGAVGKLNGFAILPGIAMSTSVSAMSAQNIGAKKYDRAAKTMLVGMAISMAISIVIFFIVGVFPESCMRLFGNDPEFIANGVAYIKAFKYDYLVAPLCFCFNGLFIGAGHTNFSLINGIMSSLLFRIPASYIFGMVLNMGLLGVGLGGPIASAAAMVFGLGFFLTGRWKKLIIHSVDTENVQAIE</sequence>
<keyword evidence="5 7" id="KW-1133">Transmembrane helix</keyword>